<name>A0A0J9XY21_BRUMA</name>
<organism evidence="1">
    <name type="scientific">Brugia malayi</name>
    <name type="common">Filarial nematode worm</name>
    <dbReference type="NCBI Taxonomy" id="6279"/>
    <lineage>
        <taxon>Eukaryota</taxon>
        <taxon>Metazoa</taxon>
        <taxon>Ecdysozoa</taxon>
        <taxon>Nematoda</taxon>
        <taxon>Chromadorea</taxon>
        <taxon>Rhabditida</taxon>
        <taxon>Spirurina</taxon>
        <taxon>Spiruromorpha</taxon>
        <taxon>Filarioidea</taxon>
        <taxon>Onchocercidae</taxon>
        <taxon>Brugia</taxon>
    </lineage>
</organism>
<accession>A0A0J9XY21</accession>
<protein>
    <submittedName>
        <fullName evidence="1">Bm14470</fullName>
    </submittedName>
</protein>
<gene>
    <name evidence="1" type="primary">Bm14470</name>
    <name evidence="1" type="ORF">BM_Bm14470</name>
</gene>
<proteinExistence type="predicted"/>
<reference evidence="1" key="1">
    <citation type="journal article" date="2007" name="Science">
        <title>Draft genome of the filarial nematode parasite Brugia malayi.</title>
        <authorList>
            <person name="Ghedin E."/>
            <person name="Wang S."/>
            <person name="Spiro D."/>
            <person name="Caler E."/>
            <person name="Zhao Q."/>
            <person name="Crabtree J."/>
            <person name="Allen J.E."/>
            <person name="Delcher A.L."/>
            <person name="Guiliano D.B."/>
            <person name="Miranda-Saavedra D."/>
            <person name="Angiuoli S.V."/>
            <person name="Creasy T."/>
            <person name="Amedeo P."/>
            <person name="Haas B."/>
            <person name="El-Sayed N.M."/>
            <person name="Wortman J.R."/>
            <person name="Feldblyum T."/>
            <person name="Tallon L."/>
            <person name="Schatz M."/>
            <person name="Shumway M."/>
            <person name="Koo H."/>
            <person name="Salzberg S.L."/>
            <person name="Schobel S."/>
            <person name="Pertea M."/>
            <person name="Pop M."/>
            <person name="White O."/>
            <person name="Barton G.J."/>
            <person name="Carlow C.K."/>
            <person name="Crawford M.J."/>
            <person name="Daub J."/>
            <person name="Dimmic M.W."/>
            <person name="Estes C.F."/>
            <person name="Foster J.M."/>
            <person name="Ganatra M."/>
            <person name="Gregory W.F."/>
            <person name="Johnson N.M."/>
            <person name="Jin J."/>
            <person name="Komuniecki R."/>
            <person name="Korf I."/>
            <person name="Kumar S."/>
            <person name="Laney S."/>
            <person name="Li B.W."/>
            <person name="Li W."/>
            <person name="Lindblom T.H."/>
            <person name="Lustigman S."/>
            <person name="Ma D."/>
            <person name="Maina C.V."/>
            <person name="Martin D.M."/>
            <person name="McCarter J.P."/>
            <person name="McReynolds L."/>
            <person name="Mitreva M."/>
            <person name="Nutman T.B."/>
            <person name="Parkinson J."/>
            <person name="Peregrin-Alvarez J.M."/>
            <person name="Poole C."/>
            <person name="Ren Q."/>
            <person name="Saunders L."/>
            <person name="Sluder A.E."/>
            <person name="Smith K."/>
            <person name="Stanke M."/>
            <person name="Unnasch T.R."/>
            <person name="Ware J."/>
            <person name="Wei A.D."/>
            <person name="Weil G."/>
            <person name="Williams D.J."/>
            <person name="Zhang Y."/>
            <person name="Williams S.A."/>
            <person name="Fraser-Liggett C."/>
            <person name="Slatko B."/>
            <person name="Blaxter M.L."/>
            <person name="Scott A.L."/>
        </authorList>
    </citation>
    <scope>NUCLEOTIDE SEQUENCE</scope>
    <source>
        <strain evidence="1">FR3</strain>
    </source>
</reference>
<dbReference type="EMBL" id="LN856986">
    <property type="protein sequence ID" value="CDP97508.1"/>
    <property type="molecule type" value="Genomic_DNA"/>
</dbReference>
<reference evidence="1" key="2">
    <citation type="submission" date="2012-12" db="EMBL/GenBank/DDBJ databases">
        <authorList>
            <person name="Gao Y.W."/>
            <person name="Fan S.T."/>
            <person name="Sun H.T."/>
            <person name="Wang Z."/>
            <person name="Gao X.L."/>
            <person name="Li Y.G."/>
            <person name="Wang T.C."/>
            <person name="Zhang K."/>
            <person name="Xu W.W."/>
            <person name="Yu Z.J."/>
            <person name="Xia X.Z."/>
        </authorList>
    </citation>
    <scope>NUCLEOTIDE SEQUENCE</scope>
    <source>
        <strain evidence="1">FR3</strain>
    </source>
</reference>
<evidence type="ECO:0000313" key="1">
    <source>
        <dbReference type="EMBL" id="CDP97508.1"/>
    </source>
</evidence>
<dbReference type="AlphaFoldDB" id="A0A0J9XY21"/>
<sequence>MLSNSRKLLLKLFLCNQLWFTSLKFRRQYYNSNNEIALNDENSLSPSHLIL</sequence>